<dbReference type="OrthoDB" id="9788246at2"/>
<dbReference type="PANTHER" id="PTHR43818:SF5">
    <property type="entry name" value="OXIDOREDUCTASE FAMILY PROTEIN"/>
    <property type="match status" value="1"/>
</dbReference>
<evidence type="ECO:0000259" key="1">
    <source>
        <dbReference type="Pfam" id="PF01408"/>
    </source>
</evidence>
<dbReference type="InterPro" id="IPR043906">
    <property type="entry name" value="Gfo/Idh/MocA_OxRdtase_bact_C"/>
</dbReference>
<dbReference type="Pfam" id="PF01408">
    <property type="entry name" value="GFO_IDH_MocA"/>
    <property type="match status" value="1"/>
</dbReference>
<dbReference type="PANTHER" id="PTHR43818">
    <property type="entry name" value="BCDNA.GH03377"/>
    <property type="match status" value="1"/>
</dbReference>
<gene>
    <name evidence="3" type="primary">gfo_1</name>
    <name evidence="3" type="ORF">Pla22_01690</name>
</gene>
<dbReference type="InterPro" id="IPR050463">
    <property type="entry name" value="Gfo/Idh/MocA_oxidrdct_glycsds"/>
</dbReference>
<comment type="caution">
    <text evidence="3">The sequence shown here is derived from an EMBL/GenBank/DDBJ whole genome shotgun (WGS) entry which is preliminary data.</text>
</comment>
<dbReference type="SUPFAM" id="SSF51735">
    <property type="entry name" value="NAD(P)-binding Rossmann-fold domains"/>
    <property type="match status" value="1"/>
</dbReference>
<dbReference type="GO" id="GO:0000166">
    <property type="term" value="F:nucleotide binding"/>
    <property type="evidence" value="ECO:0007669"/>
    <property type="project" value="InterPro"/>
</dbReference>
<proteinExistence type="predicted"/>
<dbReference type="EMBL" id="SJPI01000001">
    <property type="protein sequence ID" value="TWT52545.1"/>
    <property type="molecule type" value="Genomic_DNA"/>
</dbReference>
<feature type="domain" description="Gfo/Idh/MocA-like oxidoreductase bacterial type C-terminal" evidence="2">
    <location>
        <begin position="220"/>
        <end position="445"/>
    </location>
</feature>
<evidence type="ECO:0000259" key="2">
    <source>
        <dbReference type="Pfam" id="PF19051"/>
    </source>
</evidence>
<sequence>MNTRRQFLQSSAVIAAPMLVNAKAFSDDSPSNRINVAFIGTGNQGMGMLRRFLNAELGNVLAVCDVNEGSYGYKEPDHFYGATPAKQLVEANNAKRSKSGAAAQCHAYSDFREVLQRDDIDAVVIVVPDHWHRVITVMALEAGKDVYCEKPLTFSVADGRVMIDAVRKNDRILQTGSHERSNPISQFVCEAAKAGKIGKLTKIITKVGYNNKVGPGPGWMPMPVPKNLDYRTWLGPAPQQPYHEDRCLYRFRFNYDYSGGQITNFGAHCNDMAHWGMGLDTGGPTEVECLDAKFLPEGSLFNTATETRFRCKYANGVELLCESGEEQVQTRFEGTDGWLQTGYRGTTASDPNLLEGLPEKTKGVNDPHSSHLANFIDCVKSRSEPRAPVEVGHASAVLCHIANAMIRLFPQTGPGRVAKWDAASEQFVGDDLANRMLVREQRDPFA</sequence>
<dbReference type="Gene3D" id="3.30.360.10">
    <property type="entry name" value="Dihydrodipicolinate Reductase, domain 2"/>
    <property type="match status" value="1"/>
</dbReference>
<feature type="domain" description="Gfo/Idh/MocA-like oxidoreductase N-terminal" evidence="1">
    <location>
        <begin position="35"/>
        <end position="176"/>
    </location>
</feature>
<organism evidence="3 4">
    <name type="scientific">Rubripirellula amarantea</name>
    <dbReference type="NCBI Taxonomy" id="2527999"/>
    <lineage>
        <taxon>Bacteria</taxon>
        <taxon>Pseudomonadati</taxon>
        <taxon>Planctomycetota</taxon>
        <taxon>Planctomycetia</taxon>
        <taxon>Pirellulales</taxon>
        <taxon>Pirellulaceae</taxon>
        <taxon>Rubripirellula</taxon>
    </lineage>
</organism>
<keyword evidence="3" id="KW-0560">Oxidoreductase</keyword>
<dbReference type="InterPro" id="IPR000683">
    <property type="entry name" value="Gfo/Idh/MocA-like_OxRdtase_N"/>
</dbReference>
<dbReference type="AlphaFoldDB" id="A0A5C5WQI9"/>
<dbReference type="InterPro" id="IPR006311">
    <property type="entry name" value="TAT_signal"/>
</dbReference>
<dbReference type="Pfam" id="PF19051">
    <property type="entry name" value="GFO_IDH_MocA_C2"/>
    <property type="match status" value="1"/>
</dbReference>
<dbReference type="RefSeq" id="WP_146512896.1">
    <property type="nucleotide sequence ID" value="NZ_SJPI01000001.1"/>
</dbReference>
<reference evidence="3 4" key="1">
    <citation type="submission" date="2019-02" db="EMBL/GenBank/DDBJ databases">
        <title>Deep-cultivation of Planctomycetes and their phenomic and genomic characterization uncovers novel biology.</title>
        <authorList>
            <person name="Wiegand S."/>
            <person name="Jogler M."/>
            <person name="Boedeker C."/>
            <person name="Pinto D."/>
            <person name="Vollmers J."/>
            <person name="Rivas-Marin E."/>
            <person name="Kohn T."/>
            <person name="Peeters S.H."/>
            <person name="Heuer A."/>
            <person name="Rast P."/>
            <person name="Oberbeckmann S."/>
            <person name="Bunk B."/>
            <person name="Jeske O."/>
            <person name="Meyerdierks A."/>
            <person name="Storesund J.E."/>
            <person name="Kallscheuer N."/>
            <person name="Luecker S."/>
            <person name="Lage O.M."/>
            <person name="Pohl T."/>
            <person name="Merkel B.J."/>
            <person name="Hornburger P."/>
            <person name="Mueller R.-W."/>
            <person name="Bruemmer F."/>
            <person name="Labrenz M."/>
            <person name="Spormann A.M."/>
            <person name="Op Den Camp H."/>
            <person name="Overmann J."/>
            <person name="Amann R."/>
            <person name="Jetten M.S.M."/>
            <person name="Mascher T."/>
            <person name="Medema M.H."/>
            <person name="Devos D.P."/>
            <person name="Kaster A.-K."/>
            <person name="Ovreas L."/>
            <person name="Rohde M."/>
            <person name="Galperin M.Y."/>
            <person name="Jogler C."/>
        </authorList>
    </citation>
    <scope>NUCLEOTIDE SEQUENCE [LARGE SCALE GENOMIC DNA]</scope>
    <source>
        <strain evidence="3 4">Pla22</strain>
    </source>
</reference>
<name>A0A5C5WQI9_9BACT</name>
<protein>
    <submittedName>
        <fullName evidence="3">Glucose--fructose oxidoreductase</fullName>
        <ecNumber evidence="3">1.1.99.28</ecNumber>
    </submittedName>
</protein>
<dbReference type="Proteomes" id="UP000316598">
    <property type="component" value="Unassembled WGS sequence"/>
</dbReference>
<dbReference type="Gene3D" id="3.40.50.720">
    <property type="entry name" value="NAD(P)-binding Rossmann-like Domain"/>
    <property type="match status" value="1"/>
</dbReference>
<dbReference type="PROSITE" id="PS51318">
    <property type="entry name" value="TAT"/>
    <property type="match status" value="1"/>
</dbReference>
<dbReference type="SUPFAM" id="SSF55347">
    <property type="entry name" value="Glyceraldehyde-3-phosphate dehydrogenase-like, C-terminal domain"/>
    <property type="match status" value="1"/>
</dbReference>
<evidence type="ECO:0000313" key="3">
    <source>
        <dbReference type="EMBL" id="TWT52545.1"/>
    </source>
</evidence>
<accession>A0A5C5WQI9</accession>
<keyword evidence="4" id="KW-1185">Reference proteome</keyword>
<dbReference type="EC" id="1.1.99.28" evidence="3"/>
<dbReference type="InterPro" id="IPR036291">
    <property type="entry name" value="NAD(P)-bd_dom_sf"/>
</dbReference>
<evidence type="ECO:0000313" key="4">
    <source>
        <dbReference type="Proteomes" id="UP000316598"/>
    </source>
</evidence>
<dbReference type="GO" id="GO:0047061">
    <property type="term" value="F:glucose-fructose oxidoreductase activity"/>
    <property type="evidence" value="ECO:0007669"/>
    <property type="project" value="UniProtKB-EC"/>
</dbReference>